<evidence type="ECO:0000259" key="1">
    <source>
        <dbReference type="Pfam" id="PF04965"/>
    </source>
</evidence>
<dbReference type="NCBIfam" id="TIGR03357">
    <property type="entry name" value="VI_zyme"/>
    <property type="match status" value="1"/>
</dbReference>
<name>A0A7W6CWW7_9HYPH</name>
<reference evidence="2 3" key="1">
    <citation type="submission" date="2020-08" db="EMBL/GenBank/DDBJ databases">
        <title>Genomic Encyclopedia of Type Strains, Phase IV (KMG-IV): sequencing the most valuable type-strain genomes for metagenomic binning, comparative biology and taxonomic classification.</title>
        <authorList>
            <person name="Goeker M."/>
        </authorList>
    </citation>
    <scope>NUCLEOTIDE SEQUENCE [LARGE SCALE GENOMIC DNA]</scope>
    <source>
        <strain evidence="2 3">DSM 25481</strain>
    </source>
</reference>
<proteinExistence type="predicted"/>
<dbReference type="PANTHER" id="PTHR38595">
    <property type="entry name" value="CYTOPLASMIC PROTEIN-RELATED"/>
    <property type="match status" value="1"/>
</dbReference>
<dbReference type="EMBL" id="JACIDR010000001">
    <property type="protein sequence ID" value="MBB3971799.1"/>
    <property type="molecule type" value="Genomic_DNA"/>
</dbReference>
<dbReference type="InterPro" id="IPR007048">
    <property type="entry name" value="IraD/Gp25-like"/>
</dbReference>
<dbReference type="Proteomes" id="UP000528964">
    <property type="component" value="Unassembled WGS sequence"/>
</dbReference>
<protein>
    <submittedName>
        <fullName evidence="2">Type VI secretion system protein ImpF</fullName>
    </submittedName>
</protein>
<dbReference type="RefSeq" id="WP_183393645.1">
    <property type="nucleotide sequence ID" value="NZ_JACIDR010000001.1"/>
</dbReference>
<organism evidence="2 3">
    <name type="scientific">Hansschlegelia beijingensis</name>
    <dbReference type="NCBI Taxonomy" id="1133344"/>
    <lineage>
        <taxon>Bacteria</taxon>
        <taxon>Pseudomonadati</taxon>
        <taxon>Pseudomonadota</taxon>
        <taxon>Alphaproteobacteria</taxon>
        <taxon>Hyphomicrobiales</taxon>
        <taxon>Methylopilaceae</taxon>
        <taxon>Hansschlegelia</taxon>
    </lineage>
</organism>
<dbReference type="InterPro" id="IPR053176">
    <property type="entry name" value="T6SS_TssE1-like"/>
</dbReference>
<evidence type="ECO:0000313" key="3">
    <source>
        <dbReference type="Proteomes" id="UP000528964"/>
    </source>
</evidence>
<keyword evidence="3" id="KW-1185">Reference proteome</keyword>
<dbReference type="Pfam" id="PF04965">
    <property type="entry name" value="GPW_gp25"/>
    <property type="match status" value="1"/>
</dbReference>
<dbReference type="PANTHER" id="PTHR38595:SF1">
    <property type="entry name" value="TYPE VI SECRETION SYSTEM COMPONENT TSSE1"/>
    <property type="match status" value="1"/>
</dbReference>
<dbReference type="InterPro" id="IPR017737">
    <property type="entry name" value="TssE1-like"/>
</dbReference>
<dbReference type="AlphaFoldDB" id="A0A7W6CWW7"/>
<comment type="caution">
    <text evidence="2">The sequence shown here is derived from an EMBL/GenBank/DDBJ whole genome shotgun (WGS) entry which is preliminary data.</text>
</comment>
<accession>A0A7W6CWW7</accession>
<feature type="domain" description="IraD/Gp25-like" evidence="1">
    <location>
        <begin position="39"/>
        <end position="137"/>
    </location>
</feature>
<gene>
    <name evidence="2" type="ORF">GGR24_000432</name>
</gene>
<evidence type="ECO:0000313" key="2">
    <source>
        <dbReference type="EMBL" id="MBB3971799.1"/>
    </source>
</evidence>
<sequence length="163" mass="18089">MSAASKPLRARASVLDRLLDAEPQRARDRTKTTSQTVEDLRSAVQRDVEHLLNARRPWRSVAWPALRTSPLGYGVPDLTAGAFNDEEAREDFRAEIEDAIRRFEPRLGQVQVRLAEQASTLRATLALSIGGLLMIDPSPEPISFDTLVDTTTADVVLRLAEEV</sequence>
<dbReference type="SUPFAM" id="SSF160719">
    <property type="entry name" value="gpW/gp25-like"/>
    <property type="match status" value="1"/>
</dbReference>
<dbReference type="Gene3D" id="3.10.450.40">
    <property type="match status" value="1"/>
</dbReference>